<dbReference type="InterPro" id="IPR032675">
    <property type="entry name" value="LRR_dom_sf"/>
</dbReference>
<proteinExistence type="predicted"/>
<dbReference type="OrthoDB" id="3244423at2759"/>
<name>A0A9P5ZB49_9AGAR</name>
<dbReference type="SUPFAM" id="SSF52047">
    <property type="entry name" value="RNI-like"/>
    <property type="match status" value="1"/>
</dbReference>
<evidence type="ECO:0008006" key="3">
    <source>
        <dbReference type="Google" id="ProtNLM"/>
    </source>
</evidence>
<protein>
    <recommendedName>
        <fullName evidence="3">F-box domain-containing protein</fullName>
    </recommendedName>
</protein>
<evidence type="ECO:0000313" key="2">
    <source>
        <dbReference type="Proteomes" id="UP000807469"/>
    </source>
</evidence>
<reference evidence="1" key="1">
    <citation type="submission" date="2020-11" db="EMBL/GenBank/DDBJ databases">
        <authorList>
            <consortium name="DOE Joint Genome Institute"/>
            <person name="Ahrendt S."/>
            <person name="Riley R."/>
            <person name="Andreopoulos W."/>
            <person name="Labutti K."/>
            <person name="Pangilinan J."/>
            <person name="Ruiz-Duenas F.J."/>
            <person name="Barrasa J.M."/>
            <person name="Sanchez-Garcia M."/>
            <person name="Camarero S."/>
            <person name="Miyauchi S."/>
            <person name="Serrano A."/>
            <person name="Linde D."/>
            <person name="Babiker R."/>
            <person name="Drula E."/>
            <person name="Ayuso-Fernandez I."/>
            <person name="Pacheco R."/>
            <person name="Padilla G."/>
            <person name="Ferreira P."/>
            <person name="Barriuso J."/>
            <person name="Kellner H."/>
            <person name="Castanera R."/>
            <person name="Alfaro M."/>
            <person name="Ramirez L."/>
            <person name="Pisabarro A.G."/>
            <person name="Kuo A."/>
            <person name="Tritt A."/>
            <person name="Lipzen A."/>
            <person name="He G."/>
            <person name="Yan M."/>
            <person name="Ng V."/>
            <person name="Cullen D."/>
            <person name="Martin F."/>
            <person name="Rosso M.-N."/>
            <person name="Henrissat B."/>
            <person name="Hibbett D."/>
            <person name="Martinez A.T."/>
            <person name="Grigoriev I.V."/>
        </authorList>
    </citation>
    <scope>NUCLEOTIDE SEQUENCE</scope>
    <source>
        <strain evidence="1">CIRM-BRFM 674</strain>
    </source>
</reference>
<keyword evidence="2" id="KW-1185">Reference proteome</keyword>
<dbReference type="Proteomes" id="UP000807469">
    <property type="component" value="Unassembled WGS sequence"/>
</dbReference>
<evidence type="ECO:0000313" key="1">
    <source>
        <dbReference type="EMBL" id="KAF9484429.1"/>
    </source>
</evidence>
<organism evidence="1 2">
    <name type="scientific">Pholiota conissans</name>
    <dbReference type="NCBI Taxonomy" id="109636"/>
    <lineage>
        <taxon>Eukaryota</taxon>
        <taxon>Fungi</taxon>
        <taxon>Dikarya</taxon>
        <taxon>Basidiomycota</taxon>
        <taxon>Agaricomycotina</taxon>
        <taxon>Agaricomycetes</taxon>
        <taxon>Agaricomycetidae</taxon>
        <taxon>Agaricales</taxon>
        <taxon>Agaricineae</taxon>
        <taxon>Strophariaceae</taxon>
        <taxon>Pholiota</taxon>
    </lineage>
</organism>
<accession>A0A9P5ZB49</accession>
<dbReference type="AlphaFoldDB" id="A0A9P5ZB49"/>
<dbReference type="Gene3D" id="3.80.10.10">
    <property type="entry name" value="Ribonuclease Inhibitor"/>
    <property type="match status" value="1"/>
</dbReference>
<gene>
    <name evidence="1" type="ORF">BDN70DRAFT_872439</name>
</gene>
<comment type="caution">
    <text evidence="1">The sequence shown here is derived from an EMBL/GenBank/DDBJ whole genome shotgun (WGS) entry which is preliminary data.</text>
</comment>
<dbReference type="EMBL" id="MU155143">
    <property type="protein sequence ID" value="KAF9484429.1"/>
    <property type="molecule type" value="Genomic_DNA"/>
</dbReference>
<sequence length="461" mass="52377">MSSIYDLHPEILSIIFENAKNMTDVIPLTYGTNVGRNQTVAFEVVATKICSYFRDIALATPRLWTSIHVHGASRSDNIVEMLARSCDCWLDIRIDLAVQNLQMEATRLDSIIEKLLLHSLRWRTLCIGYRYERRDHPVVLLLCTASAPGLQHLSITVDDVADADRSLINQTVSLPHIFKDGTPKLGFIRLRGFAIQLFRPPLTTVVTLHLDHTRDIPIQYSTLKEMLTSSPYLAHLSMHGDILAPGGWTSQRRVVSLPVLRSLRVCSISGEIFAGMMKCIDAPNLESLTLKKVQECDLNPLWNTLDEIKFETLKTLSLIEFDLSTSTWRHIFETFQQINTFSSLDDYAGFRDSIFIGALLEPSVHGLNGVQYVPWPKLKTLCLGLDLYDNDQNLIKKLIAVRKELGFPISRCIFRIGAEDMEDLLPLQLESEADFEIKFIAEEVIWPDNNTHIDHDDILFL</sequence>